<comment type="caution">
    <text evidence="1">The sequence shown here is derived from an EMBL/GenBank/DDBJ whole genome shotgun (WGS) entry which is preliminary data.</text>
</comment>
<dbReference type="AlphaFoldDB" id="A0A919KA73"/>
<dbReference type="EMBL" id="BOMV01000101">
    <property type="protein sequence ID" value="GIF01344.1"/>
    <property type="molecule type" value="Genomic_DNA"/>
</dbReference>
<evidence type="ECO:0000313" key="2">
    <source>
        <dbReference type="Proteomes" id="UP000636960"/>
    </source>
</evidence>
<name>A0A919KA73_9ACTN</name>
<proteinExistence type="predicted"/>
<dbReference type="InterPro" id="IPR037175">
    <property type="entry name" value="KFase_sf"/>
</dbReference>
<accession>A0A919KA73</accession>
<evidence type="ECO:0000313" key="1">
    <source>
        <dbReference type="EMBL" id="GIF01344.1"/>
    </source>
</evidence>
<gene>
    <name evidence="1" type="ORF">Ari01nite_88080</name>
</gene>
<dbReference type="Proteomes" id="UP000636960">
    <property type="component" value="Unassembled WGS sequence"/>
</dbReference>
<keyword evidence="2" id="KW-1185">Reference proteome</keyword>
<organism evidence="1 2">
    <name type="scientific">Paractinoplanes rishiriensis</name>
    <dbReference type="NCBI Taxonomy" id="1050105"/>
    <lineage>
        <taxon>Bacteria</taxon>
        <taxon>Bacillati</taxon>
        <taxon>Actinomycetota</taxon>
        <taxon>Actinomycetes</taxon>
        <taxon>Micromonosporales</taxon>
        <taxon>Micromonosporaceae</taxon>
        <taxon>Paractinoplanes</taxon>
    </lineage>
</organism>
<reference evidence="1" key="1">
    <citation type="submission" date="2021-01" db="EMBL/GenBank/DDBJ databases">
        <title>Whole genome shotgun sequence of Actinoplanes rishiriensis NBRC 108556.</title>
        <authorList>
            <person name="Komaki H."/>
            <person name="Tamura T."/>
        </authorList>
    </citation>
    <scope>NUCLEOTIDE SEQUENCE</scope>
    <source>
        <strain evidence="1">NBRC 108556</strain>
    </source>
</reference>
<dbReference type="GO" id="GO:0019441">
    <property type="term" value="P:L-tryptophan catabolic process to kynurenine"/>
    <property type="evidence" value="ECO:0007669"/>
    <property type="project" value="InterPro"/>
</dbReference>
<sequence>MTGIAIDTRGFEVRADEFGKAFQPLHQVVIPHIGLFIGAMWDLDALAADGRYDFWADAQSRRRADRF</sequence>
<protein>
    <submittedName>
        <fullName evidence="1">Uncharacterized protein</fullName>
    </submittedName>
</protein>
<dbReference type="Gene3D" id="3.50.30.50">
    <property type="entry name" value="Putative cyclase"/>
    <property type="match status" value="1"/>
</dbReference>
<dbReference type="GO" id="GO:0004061">
    <property type="term" value="F:arylformamidase activity"/>
    <property type="evidence" value="ECO:0007669"/>
    <property type="project" value="InterPro"/>
</dbReference>
<dbReference type="RefSeq" id="WP_239163530.1">
    <property type="nucleotide sequence ID" value="NZ_BOMV01000101.1"/>
</dbReference>